<dbReference type="InterPro" id="IPR039383">
    <property type="entry name" value="FHIT"/>
</dbReference>
<gene>
    <name evidence="7" type="ORF">C0175_02275</name>
    <name evidence="6" type="ORF">C0189_02775</name>
</gene>
<evidence type="ECO:0000256" key="2">
    <source>
        <dbReference type="PIRSR" id="PIRSR639383-1"/>
    </source>
</evidence>
<dbReference type="EMBL" id="PNIL01000041">
    <property type="protein sequence ID" value="PMP67605.1"/>
    <property type="molecule type" value="Genomic_DNA"/>
</dbReference>
<dbReference type="SUPFAM" id="SSF54197">
    <property type="entry name" value="HIT-like"/>
    <property type="match status" value="1"/>
</dbReference>
<dbReference type="RefSeq" id="WP_416085364.1">
    <property type="nucleotide sequence ID" value="NZ_JBNARP010000037.1"/>
</dbReference>
<dbReference type="InterPro" id="IPR036265">
    <property type="entry name" value="HIT-like_sf"/>
</dbReference>
<evidence type="ECO:0000256" key="3">
    <source>
        <dbReference type="PIRSR" id="PIRSR639383-2"/>
    </source>
</evidence>
<dbReference type="AlphaFoldDB" id="A0A2J6WEL1"/>
<name>A0A2J6WEL1_9BACT</name>
<feature type="binding site" evidence="3">
    <location>
        <position position="122"/>
    </location>
    <ligand>
        <name>substrate</name>
    </ligand>
</feature>
<dbReference type="EMBL" id="PNIX01000131">
    <property type="protein sequence ID" value="PMP83176.1"/>
    <property type="molecule type" value="Genomic_DNA"/>
</dbReference>
<feature type="short sequence motif" description="Histidine triad motif" evidence="4">
    <location>
        <begin position="118"/>
        <end position="122"/>
    </location>
</feature>
<evidence type="ECO:0000259" key="5">
    <source>
        <dbReference type="PROSITE" id="PS51084"/>
    </source>
</evidence>
<dbReference type="CDD" id="cd01275">
    <property type="entry name" value="FHIT"/>
    <property type="match status" value="1"/>
</dbReference>
<dbReference type="Gene3D" id="3.30.428.10">
    <property type="entry name" value="HIT-like"/>
    <property type="match status" value="1"/>
</dbReference>
<evidence type="ECO:0000256" key="1">
    <source>
        <dbReference type="ARBA" id="ARBA00022741"/>
    </source>
</evidence>
<evidence type="ECO:0000313" key="8">
    <source>
        <dbReference type="Proteomes" id="UP000236910"/>
    </source>
</evidence>
<accession>A0A2J6WEL1</accession>
<dbReference type="Pfam" id="PF01230">
    <property type="entry name" value="HIT"/>
    <property type="match status" value="1"/>
</dbReference>
<dbReference type="GO" id="GO:0016787">
    <property type="term" value="F:hydrolase activity"/>
    <property type="evidence" value="ECO:0007669"/>
    <property type="project" value="UniProtKB-KW"/>
</dbReference>
<keyword evidence="1" id="KW-0547">Nucleotide-binding</keyword>
<evidence type="ECO:0000313" key="9">
    <source>
        <dbReference type="Proteomes" id="UP000237040"/>
    </source>
</evidence>
<dbReference type="InterPro" id="IPR052908">
    <property type="entry name" value="AP-4-A_phosphorylase"/>
</dbReference>
<dbReference type="GO" id="GO:0000166">
    <property type="term" value="F:nucleotide binding"/>
    <property type="evidence" value="ECO:0007669"/>
    <property type="project" value="UniProtKB-KW"/>
</dbReference>
<dbReference type="PANTHER" id="PTHR42997">
    <property type="entry name" value="HIT FAMILY HYDROLASE"/>
    <property type="match status" value="1"/>
</dbReference>
<evidence type="ECO:0000313" key="6">
    <source>
        <dbReference type="EMBL" id="PMP67605.1"/>
    </source>
</evidence>
<keyword evidence="6" id="KW-0378">Hydrolase</keyword>
<dbReference type="PROSITE" id="PS51084">
    <property type="entry name" value="HIT_2"/>
    <property type="match status" value="1"/>
</dbReference>
<protein>
    <submittedName>
        <fullName evidence="6">HIT family hydrolase</fullName>
    </submittedName>
</protein>
<dbReference type="Proteomes" id="UP000237040">
    <property type="component" value="Unassembled WGS sequence"/>
</dbReference>
<dbReference type="PANTHER" id="PTHR42997:SF1">
    <property type="entry name" value="AP-4-A PHOSPHORYLASE"/>
    <property type="match status" value="1"/>
</dbReference>
<dbReference type="InterPro" id="IPR011146">
    <property type="entry name" value="HIT-like"/>
</dbReference>
<evidence type="ECO:0000313" key="7">
    <source>
        <dbReference type="EMBL" id="PMP83176.1"/>
    </source>
</evidence>
<proteinExistence type="predicted"/>
<feature type="domain" description="HIT" evidence="5">
    <location>
        <begin position="26"/>
        <end position="133"/>
    </location>
</feature>
<feature type="binding site" evidence="3">
    <location>
        <position position="51"/>
    </location>
    <ligand>
        <name>substrate</name>
    </ligand>
</feature>
<evidence type="ECO:0000256" key="4">
    <source>
        <dbReference type="PROSITE-ProRule" id="PRU00464"/>
    </source>
</evidence>
<feature type="active site" description="Tele-AMP-histidine intermediate" evidence="2">
    <location>
        <position position="120"/>
    </location>
</feature>
<organism evidence="6 9">
    <name type="scientific">Caldisericum exile</name>
    <dbReference type="NCBI Taxonomy" id="693075"/>
    <lineage>
        <taxon>Bacteria</taxon>
        <taxon>Pseudomonadati</taxon>
        <taxon>Caldisericota/Cryosericota group</taxon>
        <taxon>Caldisericota</taxon>
        <taxon>Caldisericia</taxon>
        <taxon>Caldisericales</taxon>
        <taxon>Caldisericaceae</taxon>
        <taxon>Caldisericum</taxon>
    </lineage>
</organism>
<sequence>MRNLFAPWRKTYIQNAHKKDRDCFICVAANSSNDEENLIVKRGNFAIIILNRYPYNSGHIMICPKRHVKFPYDLNKDEQTEIMYFLGLAVKVLETVYHPEGFNIGVNIGRAAGAGEEHLHFHIVPRWGGDTNFMSVFGETRVIPEAIEETYKKLKEAFSKI</sequence>
<dbReference type="Proteomes" id="UP000236910">
    <property type="component" value="Unassembled WGS sequence"/>
</dbReference>
<reference evidence="8 9" key="1">
    <citation type="submission" date="2018-01" db="EMBL/GenBank/DDBJ databases">
        <title>Metagenomic assembled genomes from two thermal pools in the Uzon Caldera, Kamchatka, Russia.</title>
        <authorList>
            <person name="Wilkins L."/>
            <person name="Ettinger C."/>
        </authorList>
    </citation>
    <scope>NUCLEOTIDE SEQUENCE [LARGE SCALE GENOMIC DNA]</scope>
    <source>
        <strain evidence="7">ARK-10</strain>
        <strain evidence="6">ZAV-07</strain>
    </source>
</reference>
<comment type="caution">
    <text evidence="6">The sequence shown here is derived from an EMBL/GenBank/DDBJ whole genome shotgun (WGS) entry which is preliminary data.</text>
</comment>